<keyword evidence="2" id="KW-1185">Reference proteome</keyword>
<dbReference type="EMBL" id="AOLK01000015">
    <property type="protein sequence ID" value="ELZ85742.1"/>
    <property type="molecule type" value="Genomic_DNA"/>
</dbReference>
<protein>
    <submittedName>
        <fullName evidence="1">Uncharacterized protein</fullName>
    </submittedName>
</protein>
<name>M0HPU4_HALEO</name>
<dbReference type="AlphaFoldDB" id="M0HPU4"/>
<dbReference type="STRING" id="1230453.C453_08003"/>
<evidence type="ECO:0000313" key="2">
    <source>
        <dbReference type="Proteomes" id="UP000011612"/>
    </source>
</evidence>
<proteinExistence type="predicted"/>
<evidence type="ECO:0000313" key="1">
    <source>
        <dbReference type="EMBL" id="ELZ85742.1"/>
    </source>
</evidence>
<gene>
    <name evidence="1" type="ORF">C453_08003</name>
</gene>
<sequence>MYTCFDPSSGSGSEFEEIGGYETSGYCKAGDFGWVAVYPEPDRQTLIVQINEIKWDLYASGTTVIYNHNYNDEKTHFKISDKENTFDITYEAWWKDVPHFEANKWAASREEENSHEDIFGYILMLWQNEDKKENWIELWSEHLPD</sequence>
<organism evidence="1 2">
    <name type="scientific">Haloferax elongans ATCC BAA-1513</name>
    <dbReference type="NCBI Taxonomy" id="1230453"/>
    <lineage>
        <taxon>Archaea</taxon>
        <taxon>Methanobacteriati</taxon>
        <taxon>Methanobacteriota</taxon>
        <taxon>Stenosarchaea group</taxon>
        <taxon>Halobacteria</taxon>
        <taxon>Halobacteriales</taxon>
        <taxon>Haloferacaceae</taxon>
        <taxon>Haloferax</taxon>
    </lineage>
</organism>
<comment type="caution">
    <text evidence="1">The sequence shown here is derived from an EMBL/GenBank/DDBJ whole genome shotgun (WGS) entry which is preliminary data.</text>
</comment>
<accession>M0HPU4</accession>
<dbReference type="Proteomes" id="UP000011612">
    <property type="component" value="Unassembled WGS sequence"/>
</dbReference>
<dbReference type="OrthoDB" id="379124at2157"/>
<dbReference type="RefSeq" id="WP_008323743.1">
    <property type="nucleotide sequence ID" value="NZ_AOLK01000015.1"/>
</dbReference>
<reference evidence="1 2" key="1">
    <citation type="journal article" date="2014" name="PLoS Genet.">
        <title>Phylogenetically driven sequencing of extremely halophilic archaea reveals strategies for static and dynamic osmo-response.</title>
        <authorList>
            <person name="Becker E.A."/>
            <person name="Seitzer P.M."/>
            <person name="Tritt A."/>
            <person name="Larsen D."/>
            <person name="Krusor M."/>
            <person name="Yao A.I."/>
            <person name="Wu D."/>
            <person name="Madern D."/>
            <person name="Eisen J.A."/>
            <person name="Darling A.E."/>
            <person name="Facciotti M.T."/>
        </authorList>
    </citation>
    <scope>NUCLEOTIDE SEQUENCE [LARGE SCALE GENOMIC DNA]</scope>
    <source>
        <strain evidence="1 2">ATCC BAA-1513</strain>
    </source>
</reference>